<evidence type="ECO:0000313" key="2">
    <source>
        <dbReference type="Proteomes" id="UP000320475"/>
    </source>
</evidence>
<dbReference type="Pfam" id="PF01026">
    <property type="entry name" value="TatD_DNase"/>
    <property type="match status" value="1"/>
</dbReference>
<dbReference type="GO" id="GO:0016788">
    <property type="term" value="F:hydrolase activity, acting on ester bonds"/>
    <property type="evidence" value="ECO:0007669"/>
    <property type="project" value="InterPro"/>
</dbReference>
<organism evidence="1 2">
    <name type="scientific">Synchytrium endobioticum</name>
    <dbReference type="NCBI Taxonomy" id="286115"/>
    <lineage>
        <taxon>Eukaryota</taxon>
        <taxon>Fungi</taxon>
        <taxon>Fungi incertae sedis</taxon>
        <taxon>Chytridiomycota</taxon>
        <taxon>Chytridiomycota incertae sedis</taxon>
        <taxon>Chytridiomycetes</taxon>
        <taxon>Synchytriales</taxon>
        <taxon>Synchytriaceae</taxon>
        <taxon>Synchytrium</taxon>
    </lineage>
</organism>
<dbReference type="InterPro" id="IPR001130">
    <property type="entry name" value="TatD-like"/>
</dbReference>
<accession>A0A507CT88</accession>
<protein>
    <recommendedName>
        <fullName evidence="3">TatD DNase family protein</fullName>
    </recommendedName>
</protein>
<dbReference type="AlphaFoldDB" id="A0A507CT88"/>
<evidence type="ECO:0000313" key="1">
    <source>
        <dbReference type="EMBL" id="TPX42377.1"/>
    </source>
</evidence>
<comment type="caution">
    <text evidence="1">The sequence shown here is derived from an EMBL/GenBank/DDBJ whole genome shotgun (WGS) entry which is preliminary data.</text>
</comment>
<reference evidence="1 2" key="1">
    <citation type="journal article" date="2019" name="Sci. Rep.">
        <title>Comparative genomics of chytrid fungi reveal insights into the obligate biotrophic and pathogenic lifestyle of Synchytrium endobioticum.</title>
        <authorList>
            <person name="van de Vossenberg B.T.L.H."/>
            <person name="Warris S."/>
            <person name="Nguyen H.D.T."/>
            <person name="van Gent-Pelzer M.P.E."/>
            <person name="Joly D.L."/>
            <person name="van de Geest H.C."/>
            <person name="Bonants P.J.M."/>
            <person name="Smith D.S."/>
            <person name="Levesque C.A."/>
            <person name="van der Lee T.A.J."/>
        </authorList>
    </citation>
    <scope>NUCLEOTIDE SEQUENCE [LARGE SCALE GENOMIC DNA]</scope>
    <source>
        <strain evidence="1 2">LEV6574</strain>
    </source>
</reference>
<dbReference type="OrthoDB" id="413993at2759"/>
<dbReference type="SUPFAM" id="SSF51556">
    <property type="entry name" value="Metallo-dependent hydrolases"/>
    <property type="match status" value="1"/>
</dbReference>
<dbReference type="InterPro" id="IPR053044">
    <property type="entry name" value="Metallo-hydrolase/TatD-type"/>
</dbReference>
<name>A0A507CT88_9FUNG</name>
<sequence>MRVFICGILRRFAKFEAIRTSLAATTPEELATSSSPKLCRDLSLRLRYNLPAKAGLQRIHVEMCNNIAKREDNDQPEDAPLPPTLKIADAHCHPTDSLATLPNITSLTTSLICTMSTSFHDLGHVERLYLEHGSRVVPAFGFHPWHYHKLASTKVPVTPVQAAEDTLEPFVLEDAELATRLIQDQRDFEEWTTLLIGLLKKHPKAIIFEEQLRIAGRLKRPVSCHCVRAHGHMIDMFKKFGKESPEEFPPAIFGPRIYVSFSTVINARSPKLADRIRAVPADRLLIESDYSTMNAIDAQMAEIVQVVSEATGWSVEETCRRTFENFLRFSHVDPYCTT</sequence>
<dbReference type="InterPro" id="IPR032466">
    <property type="entry name" value="Metal_Hydrolase"/>
</dbReference>
<gene>
    <name evidence="1" type="ORF">SeLEV6574_g05641</name>
</gene>
<dbReference type="PANTHER" id="PTHR47345:SF1">
    <property type="entry name" value="CUT9-INTERACTING PROTEIN SCN1"/>
    <property type="match status" value="1"/>
</dbReference>
<dbReference type="Gene3D" id="3.20.20.140">
    <property type="entry name" value="Metal-dependent hydrolases"/>
    <property type="match status" value="1"/>
</dbReference>
<dbReference type="EMBL" id="QEAM01000274">
    <property type="protein sequence ID" value="TPX42377.1"/>
    <property type="molecule type" value="Genomic_DNA"/>
</dbReference>
<dbReference type="PANTHER" id="PTHR47345">
    <property type="entry name" value="CUT9-INTERACTING PROTEIN SCN1"/>
    <property type="match status" value="1"/>
</dbReference>
<evidence type="ECO:0008006" key="3">
    <source>
        <dbReference type="Google" id="ProtNLM"/>
    </source>
</evidence>
<dbReference type="VEuPathDB" id="FungiDB:SeMB42_g06271"/>
<dbReference type="Proteomes" id="UP000320475">
    <property type="component" value="Unassembled WGS sequence"/>
</dbReference>
<proteinExistence type="predicted"/>